<dbReference type="InterPro" id="IPR032697">
    <property type="entry name" value="SQ_cyclase_N"/>
</dbReference>
<sequence>MNHKFASSNKHALRIKNHLNAQEDIEDGKPPFSACTTDREAWRLVVEKDLGRLKWKYLNTQNERDSRPQDLVSRFFLGLPLAIPDSEATKSPSQSISNGLRFHSRLQVAGRGCWADDLKCIVFVTPMLIMSWYITGAEIEEAYAIELANYLFTIQDPTDGGFPTHIGGKTTLMGTMLIYVALRLMGIPSDEKHLIKARACFLEMGGAVYLPSWAKFWLSLLGLYGWEGTDPYPVELWLLPEWTPISPWRWYNIVRQVYLPMCYLSSKRFTMPSNPLLDEIRTEIFTEPYSSIKFASLQGCVLECERHQPQSRVLRTASWALSNVWNPWLRPRVLAVSAERRALEIIKASDNTFNGTGLISLDCFLNMIVFYCEEGPNSKKLKQSQERTLEYLWFSPQGMQVQSIHGAHTWNTSFALQTLVISGVSDHPDLRGCTEDAYKFLLEQQFLDDWPDSPPCHRPSRLGGWPFTTRYHGSTCSDCTGEALKAILLVESQTNIPRLSTEKNIRLAIDHMLMIQNASGGYSSFEPIRSGPFLEHLNGTELFANVMTEYDYTETTSSCITALSLFRERDSSYRAEEVVNAIDRGVRFIHQNQQIDGGWLASWGIAYTYGAFFAMEALHCANETYENHAVVKRGCDFILDKQKEDGGWGETIESIMKKTYIQAESSHVVQTAWCCMALIYADYPDPEPIRRGIRLIMSRQKPSGEWEQEAGVGAGIFTWKLTISDTEDDIDALRRFTSGRWLWREQEQVACRYVKFELQELLGIAASVVAAQSCARVLKTSEGQYNKVFLLTMDNGHEIVAKLPNPNAGRPHFTTASEVATMDFLRNVLNLPVPQVYAWSSRATGSPVGAEYILMEKQPGVMLSDVWDSLKEKQRAQLVLQVVDFEKILAATKFNGFGSLYYKDDLHSSVDTLSLYVDNSGNEVQSTKFSIGPTNHRTFFDFGSGSLDIDRGPWTSVVEFAKAVAKREIATVKSELKYPLMPEGLFYGPRQYQPIAAKKLSTLHNYLKVAPYTLPENSATHASVLWHGDLNLQNIFVDPKEPTRILGIIDWQSVRLPENFESLNPVEQQKAKVLHQAQTLHNLYLARSRQINPVVFEAIQGQKTLRHQVSVIPGLTIMDYEPCLNSLLRDIQKEWPSIVGQDSDGASSIPCPLQFSADEVEEQERDVELWAQGVRLMEEFTSDTGCFKHWDGRVNE</sequence>
<proteinExistence type="predicted"/>
<comment type="caution">
    <text evidence="5">The sequence shown here is derived from an EMBL/GenBank/DDBJ whole genome shotgun (WGS) entry which is preliminary data.</text>
</comment>
<dbReference type="NCBIfam" id="TIGR01787">
    <property type="entry name" value="squalene_cyclas"/>
    <property type="match status" value="1"/>
</dbReference>
<dbReference type="SUPFAM" id="SSF56112">
    <property type="entry name" value="Protein kinase-like (PK-like)"/>
    <property type="match status" value="1"/>
</dbReference>
<dbReference type="Proteomes" id="UP000190312">
    <property type="component" value="Unassembled WGS sequence"/>
</dbReference>
<evidence type="ECO:0000313" key="6">
    <source>
        <dbReference type="Proteomes" id="UP000190312"/>
    </source>
</evidence>
<protein>
    <submittedName>
        <fullName evidence="5">Squalene cyclase</fullName>
    </submittedName>
</protein>
<organism evidence="5 6">
    <name type="scientific">Aspergillus oryzae</name>
    <name type="common">Yellow koji mold</name>
    <dbReference type="NCBI Taxonomy" id="5062"/>
    <lineage>
        <taxon>Eukaryota</taxon>
        <taxon>Fungi</taxon>
        <taxon>Dikarya</taxon>
        <taxon>Ascomycota</taxon>
        <taxon>Pezizomycotina</taxon>
        <taxon>Eurotiomycetes</taxon>
        <taxon>Eurotiomycetidae</taxon>
        <taxon>Eurotiales</taxon>
        <taxon>Aspergillaceae</taxon>
        <taxon>Aspergillus</taxon>
        <taxon>Aspergillus subgen. Circumdati</taxon>
    </lineage>
</organism>
<dbReference type="VEuPathDB" id="FungiDB:AO090166000067"/>
<dbReference type="Pfam" id="PF13243">
    <property type="entry name" value="SQHop_cyclase_C"/>
    <property type="match status" value="1"/>
</dbReference>
<dbReference type="Pfam" id="PF01636">
    <property type="entry name" value="APH"/>
    <property type="match status" value="1"/>
</dbReference>
<dbReference type="GO" id="GO:0000250">
    <property type="term" value="F:lanosterol synthase activity"/>
    <property type="evidence" value="ECO:0007669"/>
    <property type="project" value="TreeGrafter"/>
</dbReference>
<dbReference type="Gene3D" id="1.50.10.20">
    <property type="match status" value="2"/>
</dbReference>
<dbReference type="eggNOG" id="KOG0497">
    <property type="taxonomic scope" value="Eukaryota"/>
</dbReference>
<dbReference type="InterPro" id="IPR002575">
    <property type="entry name" value="Aminoglycoside_PTrfase"/>
</dbReference>
<dbReference type="GO" id="GO:0006696">
    <property type="term" value="P:ergosterol biosynthetic process"/>
    <property type="evidence" value="ECO:0007669"/>
    <property type="project" value="TreeGrafter"/>
</dbReference>
<dbReference type="SFLD" id="SFLDG01016">
    <property type="entry name" value="Prenyltransferase_Like_2"/>
    <property type="match status" value="1"/>
</dbReference>
<dbReference type="Gene3D" id="3.90.1200.10">
    <property type="match status" value="1"/>
</dbReference>
<dbReference type="VEuPathDB" id="FungiDB:AO090166000068"/>
<name>A0A1S9DT78_ASPOZ</name>
<dbReference type="InterPro" id="IPR008930">
    <property type="entry name" value="Terpenoid_cyclase/PrenylTrfase"/>
</dbReference>
<evidence type="ECO:0000259" key="4">
    <source>
        <dbReference type="Pfam" id="PF13249"/>
    </source>
</evidence>
<evidence type="ECO:0000259" key="3">
    <source>
        <dbReference type="Pfam" id="PF13243"/>
    </source>
</evidence>
<keyword evidence="1" id="KW-0677">Repeat</keyword>
<dbReference type="InterPro" id="IPR011009">
    <property type="entry name" value="Kinase-like_dom_sf"/>
</dbReference>
<dbReference type="AlphaFoldDB" id="A0A1S9DT78"/>
<feature type="domain" description="Squalene cyclase N-terminal" evidence="4">
    <location>
        <begin position="110"/>
        <end position="376"/>
    </location>
</feature>
<dbReference type="OrthoDB" id="21502at2759"/>
<reference evidence="5 6" key="1">
    <citation type="submission" date="2016-10" db="EMBL/GenBank/DDBJ databases">
        <title>Genome sequencing of Aspergillus oryzae BCC7051.</title>
        <authorList>
            <person name="Thammarongtham C."/>
            <person name="Vorapreeda T."/>
            <person name="Nookaew I."/>
            <person name="Srisuk T."/>
            <person name="Land M."/>
            <person name="Jeennor S."/>
            <person name="Laoteng K."/>
        </authorList>
    </citation>
    <scope>NUCLEOTIDE SEQUENCE [LARGE SCALE GENOMIC DNA]</scope>
    <source>
        <strain evidence="5 6">BCC7051</strain>
    </source>
</reference>
<feature type="domain" description="Squalene cyclase C-terminal" evidence="3">
    <location>
        <begin position="409"/>
        <end position="716"/>
    </location>
</feature>
<dbReference type="InterPro" id="IPR032696">
    <property type="entry name" value="SQ_cyclase_C"/>
</dbReference>
<dbReference type="GO" id="GO:0016104">
    <property type="term" value="P:triterpenoid biosynthetic process"/>
    <property type="evidence" value="ECO:0007669"/>
    <property type="project" value="InterPro"/>
</dbReference>
<evidence type="ECO:0000259" key="2">
    <source>
        <dbReference type="Pfam" id="PF01636"/>
    </source>
</evidence>
<evidence type="ECO:0000313" key="5">
    <source>
        <dbReference type="EMBL" id="OOO12204.1"/>
    </source>
</evidence>
<dbReference type="EMBL" id="MKZY01000003">
    <property type="protein sequence ID" value="OOO12204.1"/>
    <property type="molecule type" value="Genomic_DNA"/>
</dbReference>
<evidence type="ECO:0000256" key="1">
    <source>
        <dbReference type="ARBA" id="ARBA00022737"/>
    </source>
</evidence>
<dbReference type="SUPFAM" id="SSF48239">
    <property type="entry name" value="Terpenoid cyclases/Protein prenyltransferases"/>
    <property type="match status" value="2"/>
</dbReference>
<dbReference type="PANTHER" id="PTHR11764:SF76">
    <property type="entry name" value="TERPENE CYCLASE_MUTASE FAMILY MEMBER"/>
    <property type="match status" value="1"/>
</dbReference>
<accession>A0A1S9DT78</accession>
<dbReference type="PANTHER" id="PTHR11764">
    <property type="entry name" value="TERPENE CYCLASE/MUTASE FAMILY MEMBER"/>
    <property type="match status" value="1"/>
</dbReference>
<dbReference type="GO" id="GO:0005811">
    <property type="term" value="C:lipid droplet"/>
    <property type="evidence" value="ECO:0007669"/>
    <property type="project" value="InterPro"/>
</dbReference>
<gene>
    <name evidence="5" type="ORF">OAory_01086740</name>
</gene>
<dbReference type="InterPro" id="IPR018333">
    <property type="entry name" value="Squalene_cyclase"/>
</dbReference>
<feature type="domain" description="Aminoglycoside phosphotransferase" evidence="2">
    <location>
        <begin position="1012"/>
        <end position="1054"/>
    </location>
</feature>
<dbReference type="Pfam" id="PF13249">
    <property type="entry name" value="SQHop_cyclase_N"/>
    <property type="match status" value="1"/>
</dbReference>
<dbReference type="Gene3D" id="6.20.120.20">
    <property type="match status" value="1"/>
</dbReference>